<organism evidence="1">
    <name type="scientific">Arundo donax</name>
    <name type="common">Giant reed</name>
    <name type="synonym">Donax arundinaceus</name>
    <dbReference type="NCBI Taxonomy" id="35708"/>
    <lineage>
        <taxon>Eukaryota</taxon>
        <taxon>Viridiplantae</taxon>
        <taxon>Streptophyta</taxon>
        <taxon>Embryophyta</taxon>
        <taxon>Tracheophyta</taxon>
        <taxon>Spermatophyta</taxon>
        <taxon>Magnoliopsida</taxon>
        <taxon>Liliopsida</taxon>
        <taxon>Poales</taxon>
        <taxon>Poaceae</taxon>
        <taxon>PACMAD clade</taxon>
        <taxon>Arundinoideae</taxon>
        <taxon>Arundineae</taxon>
        <taxon>Arundo</taxon>
    </lineage>
</organism>
<sequence>MMVVVLVDPVRLPWSVVLLSGLIK</sequence>
<proteinExistence type="predicted"/>
<name>A0A0A9FEM8_ARUDO</name>
<reference evidence="1" key="2">
    <citation type="journal article" date="2015" name="Data Brief">
        <title>Shoot transcriptome of the giant reed, Arundo donax.</title>
        <authorList>
            <person name="Barrero R.A."/>
            <person name="Guerrero F.D."/>
            <person name="Moolhuijzen P."/>
            <person name="Goolsby J.A."/>
            <person name="Tidwell J."/>
            <person name="Bellgard S.E."/>
            <person name="Bellgard M.I."/>
        </authorList>
    </citation>
    <scope>NUCLEOTIDE SEQUENCE</scope>
    <source>
        <tissue evidence="1">Shoot tissue taken approximately 20 cm above the soil surface</tissue>
    </source>
</reference>
<protein>
    <submittedName>
        <fullName evidence="1">Uncharacterized protein</fullName>
    </submittedName>
</protein>
<reference evidence="1" key="1">
    <citation type="submission" date="2014-09" db="EMBL/GenBank/DDBJ databases">
        <authorList>
            <person name="Magalhaes I.L.F."/>
            <person name="Oliveira U."/>
            <person name="Santos F.R."/>
            <person name="Vidigal T.H.D.A."/>
            <person name="Brescovit A.D."/>
            <person name="Santos A.J."/>
        </authorList>
    </citation>
    <scope>NUCLEOTIDE SEQUENCE</scope>
    <source>
        <tissue evidence="1">Shoot tissue taken approximately 20 cm above the soil surface</tissue>
    </source>
</reference>
<dbReference type="EMBL" id="GBRH01187079">
    <property type="protein sequence ID" value="JAE10817.1"/>
    <property type="molecule type" value="Transcribed_RNA"/>
</dbReference>
<dbReference type="AlphaFoldDB" id="A0A0A9FEM8"/>
<accession>A0A0A9FEM8</accession>
<evidence type="ECO:0000313" key="1">
    <source>
        <dbReference type="EMBL" id="JAE10817.1"/>
    </source>
</evidence>